<dbReference type="RefSeq" id="WP_341371429.1">
    <property type="nucleotide sequence ID" value="NZ_JBBPCO010000011.1"/>
</dbReference>
<keyword evidence="2 6" id="KW-0547">Nucleotide-binding</keyword>
<comment type="catalytic activity">
    <reaction evidence="6">
        <text>ATP + H2O = ADP + phosphate + H(+)</text>
        <dbReference type="Rhea" id="RHEA:13065"/>
        <dbReference type="ChEBI" id="CHEBI:15377"/>
        <dbReference type="ChEBI" id="CHEBI:15378"/>
        <dbReference type="ChEBI" id="CHEBI:30616"/>
        <dbReference type="ChEBI" id="CHEBI:43474"/>
        <dbReference type="ChEBI" id="CHEBI:456216"/>
        <dbReference type="EC" id="5.6.2.3"/>
    </reaction>
</comment>
<feature type="binding site" evidence="6">
    <location>
        <position position="205"/>
    </location>
    <ligand>
        <name>[4Fe-4S] cluster</name>
        <dbReference type="ChEBI" id="CHEBI:49883"/>
    </ligand>
</feature>
<dbReference type="InterPro" id="IPR014013">
    <property type="entry name" value="Helic_SF1/SF2_ATP-bd_DinG/Rad3"/>
</dbReference>
<comment type="caution">
    <text evidence="9">The sequence shown here is derived from an EMBL/GenBank/DDBJ whole genome shotgun (WGS) entry which is preliminary data.</text>
</comment>
<keyword evidence="5 6" id="KW-0238">DNA-binding</keyword>
<dbReference type="HAMAP" id="MF_02205">
    <property type="entry name" value="DinG_proteobact"/>
    <property type="match status" value="1"/>
</dbReference>
<keyword evidence="7" id="KW-0175">Coiled coil</keyword>
<keyword evidence="6" id="KW-0479">Metal-binding</keyword>
<feature type="coiled-coil region" evidence="7">
    <location>
        <begin position="361"/>
        <end position="388"/>
    </location>
</feature>
<evidence type="ECO:0000256" key="4">
    <source>
        <dbReference type="ARBA" id="ARBA00022840"/>
    </source>
</evidence>
<gene>
    <name evidence="6 9" type="primary">dinG</name>
    <name evidence="9" type="ORF">WOB96_11445</name>
</gene>
<dbReference type="GO" id="GO:0003678">
    <property type="term" value="F:DNA helicase activity"/>
    <property type="evidence" value="ECO:0007669"/>
    <property type="project" value="UniProtKB-EC"/>
</dbReference>
<comment type="similarity">
    <text evidence="6">Belongs to the helicase family. DinG subfamily. Type 1 sub-subfamily.</text>
</comment>
<dbReference type="SMART" id="SM00487">
    <property type="entry name" value="DEXDc"/>
    <property type="match status" value="1"/>
</dbReference>
<feature type="binding site" evidence="6">
    <location>
        <position position="194"/>
    </location>
    <ligand>
        <name>[4Fe-4S] cluster</name>
        <dbReference type="ChEBI" id="CHEBI:49883"/>
    </ligand>
</feature>
<name>A0ABU9DD10_9PROT</name>
<comment type="function">
    <text evidence="6">DNA-dependent ATPase and 5'-3' DNA helicase. Unwinds D-loops, R-loops, forked DNA and G-quadruplex DNA.</text>
</comment>
<dbReference type="Proteomes" id="UP001446205">
    <property type="component" value="Unassembled WGS sequence"/>
</dbReference>
<dbReference type="InterPro" id="IPR045028">
    <property type="entry name" value="DinG/Rad3-like"/>
</dbReference>
<keyword evidence="6" id="KW-0413">Isomerase</keyword>
<dbReference type="EC" id="5.6.2.3" evidence="6"/>
<evidence type="ECO:0000259" key="8">
    <source>
        <dbReference type="PROSITE" id="PS51193"/>
    </source>
</evidence>
<feature type="binding site" evidence="6">
    <location>
        <position position="127"/>
    </location>
    <ligand>
        <name>[4Fe-4S] cluster</name>
        <dbReference type="ChEBI" id="CHEBI:49883"/>
    </ligand>
</feature>
<keyword evidence="1 6" id="KW-0004">4Fe-4S</keyword>
<evidence type="ECO:0000256" key="5">
    <source>
        <dbReference type="ARBA" id="ARBA00023125"/>
    </source>
</evidence>
<keyword evidence="6" id="KW-0411">Iron-sulfur</keyword>
<dbReference type="SUPFAM" id="SSF52540">
    <property type="entry name" value="P-loop containing nucleoside triphosphate hydrolases"/>
    <property type="match status" value="1"/>
</dbReference>
<feature type="binding site" evidence="6">
    <location>
        <position position="199"/>
    </location>
    <ligand>
        <name>[4Fe-4S] cluster</name>
        <dbReference type="ChEBI" id="CHEBI:49883"/>
    </ligand>
</feature>
<organism evidence="9 10">
    <name type="scientific">Thermithiobacillus plumbiphilus</name>
    <dbReference type="NCBI Taxonomy" id="1729899"/>
    <lineage>
        <taxon>Bacteria</taxon>
        <taxon>Pseudomonadati</taxon>
        <taxon>Pseudomonadota</taxon>
        <taxon>Acidithiobacillia</taxon>
        <taxon>Acidithiobacillales</taxon>
        <taxon>Thermithiobacillaceae</taxon>
        <taxon>Thermithiobacillus</taxon>
    </lineage>
</organism>
<dbReference type="Pfam" id="PF13307">
    <property type="entry name" value="Helicase_C_2"/>
    <property type="match status" value="1"/>
</dbReference>
<sequence>MMLDDEAKNDIRAALTRIGASLPGFRARPQQRKMIAEVAKTLATLRANPASDPAVLVVEGQTGTGKTLGYLVGALPLALRMGRKLIISSATVALQEQILHKDLPFFAEHSGLQFSYALAKGRSRYVCERNLRALSEGGPANLALFELSGEARESDLLQRMADSLPERWSGERDSWPDAIPDRLWSQIANDRHSCTGRRCPYVKDCSFFRAREALNEADVIVTNHDLLLSDFALGGGVILPDPQKSLYCLDEAHHLPDTAIERFAGAMTVRGAMSWVEQVGSVAGKAAVLLQGDTVKQAAQAESLGQELVQALMELARTLDQWRQSGQGSGGRDDDPELLRFADGRFPEELRPLGDNVLAPLRELASIANRLKDKLQQAIEERKLSADQSEKPAMDLGFLIGRLENALSLWNMMLAADVAKSAPTARWIRAQYNNREWDYLVCASPTEARGVLNTHFWPRIDAAVLTSATLTALGRFDFFAEKTGLDQLGNVQYLALGSPFDYARQAELHVPLMSSDPRDSAAHTREVASKLEALLDPGEGSLVLFSSRRQMEEVATLLSPPWQALVLQQGSGSKQALLRQHAERIQAGEGSVLFGLDSFAEGLDLPGELCTCVVIAKLPFAVPSDPIAATYAEWVEARGGNPFMEITVPEASRKLQQATGRLLRAESDHGRVIILDRRLVSMRYGRQMLAALPPFRRCIEGEGRGRVA</sequence>
<protein>
    <recommendedName>
        <fullName evidence="6">ATP-dependent DNA helicase DinG</fullName>
        <ecNumber evidence="6">5.6.2.3</ecNumber>
    </recommendedName>
    <alternativeName>
        <fullName evidence="6">DNA 5'-3' helicase DinG</fullName>
    </alternativeName>
</protein>
<accession>A0ABU9DD10</accession>
<keyword evidence="3 6" id="KW-0378">Hydrolase</keyword>
<proteinExistence type="inferred from homology"/>
<dbReference type="SMART" id="SM00491">
    <property type="entry name" value="HELICc2"/>
    <property type="match status" value="1"/>
</dbReference>
<keyword evidence="6 9" id="KW-0347">Helicase</keyword>
<dbReference type="PANTHER" id="PTHR11472">
    <property type="entry name" value="DNA REPAIR DEAD HELICASE RAD3/XP-D SUBFAMILY MEMBER"/>
    <property type="match status" value="1"/>
</dbReference>
<dbReference type="EMBL" id="JBBPCO010000011">
    <property type="protein sequence ID" value="MEK8090373.1"/>
    <property type="molecule type" value="Genomic_DNA"/>
</dbReference>
<evidence type="ECO:0000256" key="2">
    <source>
        <dbReference type="ARBA" id="ARBA00022741"/>
    </source>
</evidence>
<dbReference type="InterPro" id="IPR006555">
    <property type="entry name" value="ATP-dep_Helicase_C"/>
</dbReference>
<dbReference type="Gene3D" id="3.40.50.300">
    <property type="entry name" value="P-loop containing nucleotide triphosphate hydrolases"/>
    <property type="match status" value="2"/>
</dbReference>
<reference evidence="9 10" key="1">
    <citation type="submission" date="2024-04" db="EMBL/GenBank/DDBJ databases">
        <authorList>
            <person name="Abashina T."/>
            <person name="Shaikin A."/>
        </authorList>
    </citation>
    <scope>NUCLEOTIDE SEQUENCE [LARGE SCALE GENOMIC DNA]</scope>
    <source>
        <strain evidence="9 10">AAFK</strain>
    </source>
</reference>
<keyword evidence="6" id="KW-0408">Iron</keyword>
<comment type="cofactor">
    <cofactor evidence="6">
        <name>[4Fe-4S] cluster</name>
        <dbReference type="ChEBI" id="CHEBI:49883"/>
    </cofactor>
    <text evidence="6">Binds 1 [4Fe-4S] cluster.</text>
</comment>
<keyword evidence="4 6" id="KW-0067">ATP-binding</keyword>
<dbReference type="InterPro" id="IPR027417">
    <property type="entry name" value="P-loop_NTPase"/>
</dbReference>
<evidence type="ECO:0000313" key="10">
    <source>
        <dbReference type="Proteomes" id="UP001446205"/>
    </source>
</evidence>
<evidence type="ECO:0000313" key="9">
    <source>
        <dbReference type="EMBL" id="MEK8090373.1"/>
    </source>
</evidence>
<dbReference type="InterPro" id="IPR014001">
    <property type="entry name" value="Helicase_ATP-bd"/>
</dbReference>
<dbReference type="PROSITE" id="PS51193">
    <property type="entry name" value="HELICASE_ATP_BIND_2"/>
    <property type="match status" value="1"/>
</dbReference>
<feature type="domain" description="Helicase ATP-binding" evidence="8">
    <location>
        <begin position="17"/>
        <end position="320"/>
    </location>
</feature>
<evidence type="ECO:0000256" key="6">
    <source>
        <dbReference type="HAMAP-Rule" id="MF_02205"/>
    </source>
</evidence>
<evidence type="ECO:0000256" key="7">
    <source>
        <dbReference type="SAM" id="Coils"/>
    </source>
</evidence>
<evidence type="ECO:0000256" key="3">
    <source>
        <dbReference type="ARBA" id="ARBA00022801"/>
    </source>
</evidence>
<dbReference type="PANTHER" id="PTHR11472:SF59">
    <property type="entry name" value="ATP-DEPENDENT DNA HELICASE DING"/>
    <property type="match status" value="1"/>
</dbReference>
<evidence type="ECO:0000256" key="1">
    <source>
        <dbReference type="ARBA" id="ARBA00022485"/>
    </source>
</evidence>
<dbReference type="InterPro" id="IPR039000">
    <property type="entry name" value="DinG_proteobact"/>
</dbReference>
<dbReference type="GO" id="GO:0016787">
    <property type="term" value="F:hydrolase activity"/>
    <property type="evidence" value="ECO:0007669"/>
    <property type="project" value="UniProtKB-KW"/>
</dbReference>
<keyword evidence="10" id="KW-1185">Reference proteome</keyword>